<dbReference type="GO" id="GO:0004852">
    <property type="term" value="F:uroporphyrinogen-III synthase activity"/>
    <property type="evidence" value="ECO:0007669"/>
    <property type="project" value="InterPro"/>
</dbReference>
<accession>A0A168EGX2</accession>
<evidence type="ECO:0000256" key="1">
    <source>
        <dbReference type="SAM" id="MobiDB-lite"/>
    </source>
</evidence>
<dbReference type="STRING" id="1081104.A0A168EGX2"/>
<organism evidence="3 4">
    <name type="scientific">Cordyceps fumosorosea (strain ARSEF 2679)</name>
    <name type="common">Isaria fumosorosea</name>
    <dbReference type="NCBI Taxonomy" id="1081104"/>
    <lineage>
        <taxon>Eukaryota</taxon>
        <taxon>Fungi</taxon>
        <taxon>Dikarya</taxon>
        <taxon>Ascomycota</taxon>
        <taxon>Pezizomycotina</taxon>
        <taxon>Sordariomycetes</taxon>
        <taxon>Hypocreomycetidae</taxon>
        <taxon>Hypocreales</taxon>
        <taxon>Cordycipitaceae</taxon>
        <taxon>Cordyceps</taxon>
    </lineage>
</organism>
<dbReference type="FunFam" id="3.40.50.10090:FF:000011">
    <property type="entry name" value="Uroporphyrinogen-III synthase (UroS), putative"/>
    <property type="match status" value="1"/>
</dbReference>
<dbReference type="PANTHER" id="PTHR12390:SF0">
    <property type="entry name" value="UROPORPHYRINOGEN-III SYNTHASE"/>
    <property type="match status" value="1"/>
</dbReference>
<dbReference type="GO" id="GO:0005829">
    <property type="term" value="C:cytosol"/>
    <property type="evidence" value="ECO:0007669"/>
    <property type="project" value="TreeGrafter"/>
</dbReference>
<evidence type="ECO:0000313" key="4">
    <source>
        <dbReference type="Proteomes" id="UP000076744"/>
    </source>
</evidence>
<proteinExistence type="predicted"/>
<gene>
    <name evidence="3" type="ORF">ISF_00692</name>
</gene>
<feature type="compositionally biased region" description="Low complexity" evidence="1">
    <location>
        <begin position="1"/>
        <end position="21"/>
    </location>
</feature>
<dbReference type="Pfam" id="PF02602">
    <property type="entry name" value="HEM4"/>
    <property type="match status" value="1"/>
</dbReference>
<dbReference type="CDD" id="cd06578">
    <property type="entry name" value="HemD"/>
    <property type="match status" value="1"/>
</dbReference>
<evidence type="ECO:0000259" key="2">
    <source>
        <dbReference type="Pfam" id="PF02602"/>
    </source>
</evidence>
<dbReference type="OrthoDB" id="5595751at2759"/>
<dbReference type="GO" id="GO:0006782">
    <property type="term" value="P:protoporphyrinogen IX biosynthetic process"/>
    <property type="evidence" value="ECO:0007669"/>
    <property type="project" value="UniProtKB-UniPathway"/>
</dbReference>
<dbReference type="SUPFAM" id="SSF69618">
    <property type="entry name" value="HemD-like"/>
    <property type="match status" value="1"/>
</dbReference>
<dbReference type="Proteomes" id="UP000076744">
    <property type="component" value="Unassembled WGS sequence"/>
</dbReference>
<dbReference type="RefSeq" id="XP_018708749.1">
    <property type="nucleotide sequence ID" value="XM_018844299.1"/>
</dbReference>
<dbReference type="UniPathway" id="UPA00251">
    <property type="reaction ID" value="UER00320"/>
</dbReference>
<dbReference type="InterPro" id="IPR036108">
    <property type="entry name" value="4pyrrol_syn_uPrphyn_synt_sf"/>
</dbReference>
<dbReference type="EMBL" id="AZHB01000001">
    <property type="protein sequence ID" value="OAA73791.1"/>
    <property type="molecule type" value="Genomic_DNA"/>
</dbReference>
<evidence type="ECO:0000313" key="3">
    <source>
        <dbReference type="EMBL" id="OAA73791.1"/>
    </source>
</evidence>
<feature type="region of interest" description="Disordered" evidence="1">
    <location>
        <begin position="1"/>
        <end position="22"/>
    </location>
</feature>
<comment type="caution">
    <text evidence="3">The sequence shown here is derived from an EMBL/GenBank/DDBJ whole genome shotgun (WGS) entry which is preliminary data.</text>
</comment>
<dbReference type="GeneID" id="30016984"/>
<dbReference type="AlphaFoldDB" id="A0A168EGX2"/>
<keyword evidence="4" id="KW-1185">Reference proteome</keyword>
<sequence>MDRPPAASSRPPAASSSRPAAVPVLLLKTPSTPSDSYHETLSAALLHGDRPLAPEFVPVMRHRFDDSGLSFLRTLLLERRISHASASASYGGLIFTSQRAVEAFIHVVDGERAAQGPSWPHLDGVPVYSVGPATTRALAAVPGGPLQVSGGHTGHGEALARFILQDYAARFQNDGDGDGQQLQPPALLFLVGEQRRDIIPRTLTDPSLPPHRRVPVTERVVYGTGVMETFPDDFAQALHLSATTTTTNPGTPLLSSRWVVVFSPTGCDSMLRGLGLLDQDTGKAIPGRRDGQTFIATIGPTTRDFLIETFGFHPDVCAATPSPEGLMEGIAEFEARQASQ</sequence>
<reference evidence="3 4" key="1">
    <citation type="journal article" date="2016" name="Genome Biol. Evol.">
        <title>Divergent and convergent evolution of fungal pathogenicity.</title>
        <authorList>
            <person name="Shang Y."/>
            <person name="Xiao G."/>
            <person name="Zheng P."/>
            <person name="Cen K."/>
            <person name="Zhan S."/>
            <person name="Wang C."/>
        </authorList>
    </citation>
    <scope>NUCLEOTIDE SEQUENCE [LARGE SCALE GENOMIC DNA]</scope>
    <source>
        <strain evidence="3 4">ARSEF 2679</strain>
    </source>
</reference>
<dbReference type="Gene3D" id="3.40.50.10090">
    <property type="match status" value="2"/>
</dbReference>
<dbReference type="GO" id="GO:0006780">
    <property type="term" value="P:uroporphyrinogen III biosynthetic process"/>
    <property type="evidence" value="ECO:0007669"/>
    <property type="project" value="InterPro"/>
</dbReference>
<dbReference type="InterPro" id="IPR039793">
    <property type="entry name" value="UROS/Hem4"/>
</dbReference>
<protein>
    <submittedName>
        <fullName evidence="3">Tetrapyrrole biosynthesis, uroporphyrinogen III synthase</fullName>
    </submittedName>
</protein>
<dbReference type="PANTHER" id="PTHR12390">
    <property type="entry name" value="UROPORPHYRINOGEN III SYNTHASE"/>
    <property type="match status" value="1"/>
</dbReference>
<feature type="domain" description="Tetrapyrrole biosynthesis uroporphyrinogen III synthase" evidence="2">
    <location>
        <begin position="55"/>
        <end position="327"/>
    </location>
</feature>
<name>A0A168EGX2_CORFA</name>
<dbReference type="InterPro" id="IPR003754">
    <property type="entry name" value="4pyrrol_synth_uPrphyn_synth"/>
</dbReference>